<dbReference type="Gene3D" id="3.40.50.2300">
    <property type="match status" value="1"/>
</dbReference>
<feature type="domain" description="AAA" evidence="1">
    <location>
        <begin position="152"/>
        <end position="308"/>
    </location>
</feature>
<dbReference type="EMBL" id="CP121195">
    <property type="protein sequence ID" value="XBH15172.1"/>
    <property type="molecule type" value="Genomic_DNA"/>
</dbReference>
<dbReference type="Pfam" id="PF13614">
    <property type="entry name" value="AAA_31"/>
    <property type="match status" value="1"/>
</dbReference>
<dbReference type="GO" id="GO:0009898">
    <property type="term" value="C:cytoplasmic side of plasma membrane"/>
    <property type="evidence" value="ECO:0007669"/>
    <property type="project" value="TreeGrafter"/>
</dbReference>
<protein>
    <submittedName>
        <fullName evidence="3">AAA family ATPase</fullName>
    </submittedName>
</protein>
<gene>
    <name evidence="2" type="ORF">P4G45_07925</name>
    <name evidence="3" type="ORF">P8936_08395</name>
</gene>
<reference evidence="3" key="1">
    <citation type="submission" date="2023-03" db="EMBL/GenBank/DDBJ databases">
        <title>Edaphobacter sp.</title>
        <authorList>
            <person name="Huber K.J."/>
            <person name="Papendorf J."/>
            <person name="Pilke C."/>
            <person name="Bunk B."/>
            <person name="Sproeer C."/>
            <person name="Pester M."/>
        </authorList>
    </citation>
    <scope>NUCLEOTIDE SEQUENCE</scope>
    <source>
        <strain evidence="2">DSM 109919</strain>
        <strain evidence="3">DSM 109920</strain>
    </source>
</reference>
<accession>A0AAU7DAY0</accession>
<dbReference type="InterPro" id="IPR025669">
    <property type="entry name" value="AAA_dom"/>
</dbReference>
<dbReference type="GO" id="GO:0051782">
    <property type="term" value="P:negative regulation of cell division"/>
    <property type="evidence" value="ECO:0007669"/>
    <property type="project" value="TreeGrafter"/>
</dbReference>
<dbReference type="InterPro" id="IPR027417">
    <property type="entry name" value="P-loop_NTPase"/>
</dbReference>
<dbReference type="SUPFAM" id="SSF52540">
    <property type="entry name" value="P-loop containing nucleoside triphosphate hydrolases"/>
    <property type="match status" value="1"/>
</dbReference>
<organism evidence="3">
    <name type="scientific">Edaphobacter paludis</name>
    <dbReference type="NCBI Taxonomy" id="3035702"/>
    <lineage>
        <taxon>Bacteria</taxon>
        <taxon>Pseudomonadati</taxon>
        <taxon>Acidobacteriota</taxon>
        <taxon>Terriglobia</taxon>
        <taxon>Terriglobales</taxon>
        <taxon>Acidobacteriaceae</taxon>
        <taxon>Edaphobacter</taxon>
    </lineage>
</organism>
<dbReference type="GO" id="GO:0005829">
    <property type="term" value="C:cytosol"/>
    <property type="evidence" value="ECO:0007669"/>
    <property type="project" value="TreeGrafter"/>
</dbReference>
<dbReference type="Gene3D" id="3.40.50.300">
    <property type="entry name" value="P-loop containing nucleotide triphosphate hydrolases"/>
    <property type="match status" value="1"/>
</dbReference>
<dbReference type="InterPro" id="IPR050625">
    <property type="entry name" value="ParA/MinD_ATPase"/>
</dbReference>
<dbReference type="KEGG" id="epl:P4G45_07925"/>
<dbReference type="GO" id="GO:0016887">
    <property type="term" value="F:ATP hydrolysis activity"/>
    <property type="evidence" value="ECO:0007669"/>
    <property type="project" value="TreeGrafter"/>
</dbReference>
<dbReference type="PANTHER" id="PTHR43384">
    <property type="entry name" value="SEPTUM SITE-DETERMINING PROTEIN MIND HOMOLOG, CHLOROPLASTIC-RELATED"/>
    <property type="match status" value="1"/>
</dbReference>
<dbReference type="SUPFAM" id="SSF52172">
    <property type="entry name" value="CheY-like"/>
    <property type="match status" value="1"/>
</dbReference>
<name>A0AAU7DAY0_9BACT</name>
<dbReference type="InterPro" id="IPR011006">
    <property type="entry name" value="CheY-like_superfamily"/>
</dbReference>
<dbReference type="RefSeq" id="WP_348269132.1">
    <property type="nucleotide sequence ID" value="NZ_CP121194.1"/>
</dbReference>
<dbReference type="GO" id="GO:0005524">
    <property type="term" value="F:ATP binding"/>
    <property type="evidence" value="ECO:0007669"/>
    <property type="project" value="TreeGrafter"/>
</dbReference>
<dbReference type="EMBL" id="CP121194">
    <property type="protein sequence ID" value="XBH11642.1"/>
    <property type="molecule type" value="Genomic_DNA"/>
</dbReference>
<dbReference type="AlphaFoldDB" id="A0AAU7DAY0"/>
<sequence>MIQAVNNSQALNVAMLTVCVDRDLTDKLLQPTAHMPWKVAPAESEEYMSPLRRTQFSIDVKNADAIIAVVDFDQDAELALETTAYLHQLFFGKIAVIALSSLADSELLLRAMRSGCNEFLKKPFDPIPFAKTLDRLEQQWSNNMGRARNTGQILSFFGAKGGVGTTTVAVQLATFLVRCHKKKVLLIDNHQELGHVCLYLGLDGNRYHFHELLRNVDRLDSDLLRGFIATHQSGLDVLSSPDSHDALRNIDPDAIERTLEFLRGEYDYVLLDCETSFAETNLAVMDRSDQIYLIATPEIGAIRDLSRYIDGLIQNEHTTVKVHVVINRFSSRDAVGIEQIEKAIRLPVEVRICNSYAECVRAINVGEPIGPERKSEFSLQFTKWSNMLVGANSTELAPPAKKRFALW</sequence>
<accession>A0AAU7D3B9</accession>
<proteinExistence type="predicted"/>
<dbReference type="PANTHER" id="PTHR43384:SF13">
    <property type="entry name" value="SLR0110 PROTEIN"/>
    <property type="match status" value="1"/>
</dbReference>
<evidence type="ECO:0000259" key="1">
    <source>
        <dbReference type="Pfam" id="PF13614"/>
    </source>
</evidence>
<evidence type="ECO:0000313" key="3">
    <source>
        <dbReference type="EMBL" id="XBH15172.1"/>
    </source>
</evidence>
<evidence type="ECO:0000313" key="2">
    <source>
        <dbReference type="EMBL" id="XBH11642.1"/>
    </source>
</evidence>